<dbReference type="PANTHER" id="PTHR33223">
    <property type="entry name" value="CCHC-TYPE DOMAIN-CONTAINING PROTEIN"/>
    <property type="match status" value="1"/>
</dbReference>
<sequence length="572" mass="64828">MEAQLKALEGRFAGMDERINVQDRKMDQIMTILKNLENRAGKDKEGSPAHGGDGGYSHARTLNFNPKLEFPKFDGSNTRTWIKKACKYFSLCKIPEDQWVDIASLHMVDKAENWVTSYLSFRKFVAWHEFIMDVNARFRDDKGENVVEQFKKLEQKGSLESYVDEFEDLRSILVQHSHYLPDSFILDSFVGGLKPAVKLFVRAFKPTSIAEAITFARLKEESLEVEGTKISKFSHYTNSAKPPILPTPQMKPYTQQKFNLTNQTAPNKNFKYIPADVRAEKIAKGLCYYCDKPYERGHKCSFKEHQLFTVEVPAELPNQTEVEEELVESPESQYELSEKGEGSEACISVQALTGGQSYQTMRVVGMVNKKAIHILIDSDSTHNFLDLDTAKNLGCSIEEVPTQAVTVADGNKKTCQHASNQFIWKMQDKEFVTDVLLIPLGSCDMSFVLRGLVNKKMKIVKGTPTSKLFHNSIQFCLLQLTKEEVEQPTLVIQCLEGTLPTAVHIPAWFQGQHASKHPTPAAILDRRIQKVQNKAQVQYLVQWEGYSDLEATWEPAAEFQARYPTFAASAQT</sequence>
<dbReference type="InterPro" id="IPR000953">
    <property type="entry name" value="Chromo/chromo_shadow_dom"/>
</dbReference>
<dbReference type="PROSITE" id="PS50013">
    <property type="entry name" value="CHROMO_2"/>
    <property type="match status" value="1"/>
</dbReference>
<dbReference type="InterPro" id="IPR021109">
    <property type="entry name" value="Peptidase_aspartic_dom_sf"/>
</dbReference>
<dbReference type="Proteomes" id="UP000595140">
    <property type="component" value="Unassembled WGS sequence"/>
</dbReference>
<dbReference type="Gene3D" id="2.40.70.10">
    <property type="entry name" value="Acid Proteases"/>
    <property type="match status" value="1"/>
</dbReference>
<evidence type="ECO:0000313" key="2">
    <source>
        <dbReference type="EMBL" id="VFQ74021.1"/>
    </source>
</evidence>
<dbReference type="SUPFAM" id="SSF54160">
    <property type="entry name" value="Chromo domain-like"/>
    <property type="match status" value="1"/>
</dbReference>
<dbReference type="Pfam" id="PF08284">
    <property type="entry name" value="RVP_2"/>
    <property type="match status" value="1"/>
</dbReference>
<keyword evidence="3" id="KW-1185">Reference proteome</keyword>
<evidence type="ECO:0000313" key="3">
    <source>
        <dbReference type="Proteomes" id="UP000595140"/>
    </source>
</evidence>
<dbReference type="AlphaFoldDB" id="A0A484LCL5"/>
<reference evidence="2 3" key="1">
    <citation type="submission" date="2018-04" db="EMBL/GenBank/DDBJ databases">
        <authorList>
            <person name="Vogel A."/>
        </authorList>
    </citation>
    <scope>NUCLEOTIDE SEQUENCE [LARGE SCALE GENOMIC DNA]</scope>
</reference>
<gene>
    <name evidence="2" type="ORF">CCAM_LOCUS15797</name>
</gene>
<dbReference type="InterPro" id="IPR023780">
    <property type="entry name" value="Chromo_domain"/>
</dbReference>
<dbReference type="SMART" id="SM00298">
    <property type="entry name" value="CHROMO"/>
    <property type="match status" value="1"/>
</dbReference>
<dbReference type="InterPro" id="IPR005162">
    <property type="entry name" value="Retrotrans_gag_dom"/>
</dbReference>
<evidence type="ECO:0000259" key="1">
    <source>
        <dbReference type="PROSITE" id="PS50013"/>
    </source>
</evidence>
<dbReference type="Gene3D" id="2.40.50.40">
    <property type="match status" value="1"/>
</dbReference>
<dbReference type="PANTHER" id="PTHR33223:SF6">
    <property type="entry name" value="CCHC-TYPE DOMAIN-CONTAINING PROTEIN"/>
    <property type="match status" value="1"/>
</dbReference>
<dbReference type="InterPro" id="IPR016197">
    <property type="entry name" value="Chromo-like_dom_sf"/>
</dbReference>
<protein>
    <recommendedName>
        <fullName evidence="1">Chromo domain-containing protein</fullName>
    </recommendedName>
</protein>
<dbReference type="Pfam" id="PF00385">
    <property type="entry name" value="Chromo"/>
    <property type="match status" value="1"/>
</dbReference>
<accession>A0A484LCL5</accession>
<dbReference type="OrthoDB" id="1306147at2759"/>
<feature type="domain" description="Chromo" evidence="1">
    <location>
        <begin position="518"/>
        <end position="572"/>
    </location>
</feature>
<dbReference type="CDD" id="cd00024">
    <property type="entry name" value="CD_CSD"/>
    <property type="match status" value="1"/>
</dbReference>
<name>A0A484LCL5_9ASTE</name>
<dbReference type="Pfam" id="PF03732">
    <property type="entry name" value="Retrotrans_gag"/>
    <property type="match status" value="1"/>
</dbReference>
<dbReference type="CDD" id="cd00303">
    <property type="entry name" value="retropepsin_like"/>
    <property type="match status" value="1"/>
</dbReference>
<dbReference type="EMBL" id="OOIL02001294">
    <property type="protein sequence ID" value="VFQ74021.1"/>
    <property type="molecule type" value="Genomic_DNA"/>
</dbReference>
<organism evidence="2 3">
    <name type="scientific">Cuscuta campestris</name>
    <dbReference type="NCBI Taxonomy" id="132261"/>
    <lineage>
        <taxon>Eukaryota</taxon>
        <taxon>Viridiplantae</taxon>
        <taxon>Streptophyta</taxon>
        <taxon>Embryophyta</taxon>
        <taxon>Tracheophyta</taxon>
        <taxon>Spermatophyta</taxon>
        <taxon>Magnoliopsida</taxon>
        <taxon>eudicotyledons</taxon>
        <taxon>Gunneridae</taxon>
        <taxon>Pentapetalae</taxon>
        <taxon>asterids</taxon>
        <taxon>lamiids</taxon>
        <taxon>Solanales</taxon>
        <taxon>Convolvulaceae</taxon>
        <taxon>Cuscuteae</taxon>
        <taxon>Cuscuta</taxon>
        <taxon>Cuscuta subgen. Grammica</taxon>
        <taxon>Cuscuta sect. Cleistogrammica</taxon>
    </lineage>
</organism>
<proteinExistence type="predicted"/>